<dbReference type="AlphaFoldDB" id="A0A7J7P2R1"/>
<evidence type="ECO:0000313" key="2">
    <source>
        <dbReference type="Proteomes" id="UP000541444"/>
    </source>
</evidence>
<sequence length="56" mass="6416">IQASQILQPNTRGVIEDTQGFYYYREQAVPVGLHISTVIWESNQDICANWFIIDSS</sequence>
<dbReference type="EMBL" id="JACGCM010000347">
    <property type="protein sequence ID" value="KAF6173458.1"/>
    <property type="molecule type" value="Genomic_DNA"/>
</dbReference>
<keyword evidence="2" id="KW-1185">Reference proteome</keyword>
<organism evidence="1 2">
    <name type="scientific">Kingdonia uniflora</name>
    <dbReference type="NCBI Taxonomy" id="39325"/>
    <lineage>
        <taxon>Eukaryota</taxon>
        <taxon>Viridiplantae</taxon>
        <taxon>Streptophyta</taxon>
        <taxon>Embryophyta</taxon>
        <taxon>Tracheophyta</taxon>
        <taxon>Spermatophyta</taxon>
        <taxon>Magnoliopsida</taxon>
        <taxon>Ranunculales</taxon>
        <taxon>Circaeasteraceae</taxon>
        <taxon>Kingdonia</taxon>
    </lineage>
</organism>
<feature type="non-terminal residue" evidence="1">
    <location>
        <position position="1"/>
    </location>
</feature>
<evidence type="ECO:0000313" key="1">
    <source>
        <dbReference type="EMBL" id="KAF6173458.1"/>
    </source>
</evidence>
<name>A0A7J7P2R1_9MAGN</name>
<accession>A0A7J7P2R1</accession>
<comment type="caution">
    <text evidence="1">The sequence shown here is derived from an EMBL/GenBank/DDBJ whole genome shotgun (WGS) entry which is preliminary data.</text>
</comment>
<protein>
    <submittedName>
        <fullName evidence="1">Uncharacterized protein</fullName>
    </submittedName>
</protein>
<reference evidence="1 2" key="1">
    <citation type="journal article" date="2020" name="IScience">
        <title>Genome Sequencing of the Endangered Kingdonia uniflora (Circaeasteraceae, Ranunculales) Reveals Potential Mechanisms of Evolutionary Specialization.</title>
        <authorList>
            <person name="Sun Y."/>
            <person name="Deng T."/>
            <person name="Zhang A."/>
            <person name="Moore M.J."/>
            <person name="Landis J.B."/>
            <person name="Lin N."/>
            <person name="Zhang H."/>
            <person name="Zhang X."/>
            <person name="Huang J."/>
            <person name="Zhang X."/>
            <person name="Sun H."/>
            <person name="Wang H."/>
        </authorList>
    </citation>
    <scope>NUCLEOTIDE SEQUENCE [LARGE SCALE GENOMIC DNA]</scope>
    <source>
        <strain evidence="1">TB1705</strain>
        <tissue evidence="1">Leaf</tissue>
    </source>
</reference>
<proteinExistence type="predicted"/>
<dbReference type="Proteomes" id="UP000541444">
    <property type="component" value="Unassembled WGS sequence"/>
</dbReference>
<gene>
    <name evidence="1" type="ORF">GIB67_027153</name>
</gene>